<dbReference type="AlphaFoldDB" id="D2R7F3"/>
<reference evidence="1 2" key="1">
    <citation type="journal article" date="2009" name="Stand. Genomic Sci.">
        <title>Complete genome sequence of Pirellula staleyi type strain (ATCC 27377).</title>
        <authorList>
            <person name="Clum A."/>
            <person name="Tindall B.J."/>
            <person name="Sikorski J."/>
            <person name="Ivanova N."/>
            <person name="Mavrommatis K."/>
            <person name="Lucas S."/>
            <person name="Glavina del Rio T."/>
            <person name="Nolan M."/>
            <person name="Chen F."/>
            <person name="Tice H."/>
            <person name="Pitluck S."/>
            <person name="Cheng J.F."/>
            <person name="Chertkov O."/>
            <person name="Brettin T."/>
            <person name="Han C."/>
            <person name="Detter J.C."/>
            <person name="Kuske C."/>
            <person name="Bruce D."/>
            <person name="Goodwin L."/>
            <person name="Ovchinikova G."/>
            <person name="Pati A."/>
            <person name="Mikhailova N."/>
            <person name="Chen A."/>
            <person name="Palaniappan K."/>
            <person name="Land M."/>
            <person name="Hauser L."/>
            <person name="Chang Y.J."/>
            <person name="Jeffries C.D."/>
            <person name="Chain P."/>
            <person name="Rohde M."/>
            <person name="Goker M."/>
            <person name="Bristow J."/>
            <person name="Eisen J.A."/>
            <person name="Markowitz V."/>
            <person name="Hugenholtz P."/>
            <person name="Kyrpides N.C."/>
            <person name="Klenk H.P."/>
            <person name="Lapidus A."/>
        </authorList>
    </citation>
    <scope>NUCLEOTIDE SEQUENCE [LARGE SCALE GENOMIC DNA]</scope>
    <source>
        <strain evidence="2">ATCC 27377 / DSM 6068 / ICPB 4128</strain>
    </source>
</reference>
<organism evidence="1 2">
    <name type="scientific">Pirellula staleyi (strain ATCC 27377 / DSM 6068 / ICPB 4128)</name>
    <name type="common">Pirella staleyi</name>
    <dbReference type="NCBI Taxonomy" id="530564"/>
    <lineage>
        <taxon>Bacteria</taxon>
        <taxon>Pseudomonadati</taxon>
        <taxon>Planctomycetota</taxon>
        <taxon>Planctomycetia</taxon>
        <taxon>Pirellulales</taxon>
        <taxon>Pirellulaceae</taxon>
        <taxon>Pirellula</taxon>
    </lineage>
</organism>
<dbReference type="STRING" id="530564.Psta_0964"/>
<dbReference type="OrthoDB" id="240605at2"/>
<evidence type="ECO:0000313" key="2">
    <source>
        <dbReference type="Proteomes" id="UP000001887"/>
    </source>
</evidence>
<dbReference type="EMBL" id="CP001848">
    <property type="protein sequence ID" value="ADB15649.1"/>
    <property type="molecule type" value="Genomic_DNA"/>
</dbReference>
<protein>
    <recommendedName>
        <fullName evidence="3">Tetratricopeptide domain protein</fullName>
    </recommendedName>
</protein>
<evidence type="ECO:0000313" key="1">
    <source>
        <dbReference type="EMBL" id="ADB15649.1"/>
    </source>
</evidence>
<gene>
    <name evidence="1" type="ordered locus">Psta_0964</name>
</gene>
<dbReference type="HOGENOM" id="CLU_340928_0_0_0"/>
<keyword evidence="2" id="KW-1185">Reference proteome</keyword>
<dbReference type="Gene3D" id="1.25.40.10">
    <property type="entry name" value="Tetratricopeptide repeat domain"/>
    <property type="match status" value="2"/>
</dbReference>
<dbReference type="eggNOG" id="ENOG5032VA4">
    <property type="taxonomic scope" value="Bacteria"/>
</dbReference>
<dbReference type="InterPro" id="IPR011990">
    <property type="entry name" value="TPR-like_helical_dom_sf"/>
</dbReference>
<proteinExistence type="predicted"/>
<accession>D2R7F3</accession>
<dbReference type="SUPFAM" id="SSF48452">
    <property type="entry name" value="TPR-like"/>
    <property type="match status" value="1"/>
</dbReference>
<dbReference type="Proteomes" id="UP000001887">
    <property type="component" value="Chromosome"/>
</dbReference>
<name>D2R7F3_PIRSD</name>
<dbReference type="KEGG" id="psl:Psta_0964"/>
<evidence type="ECO:0008006" key="3">
    <source>
        <dbReference type="Google" id="ProtNLM"/>
    </source>
</evidence>
<sequence length="832" mass="90602" precursor="true">MRPFSRDHFAVWAHAIALAAWLLITPSDVAADERSLVIALRSRRLYELAERVCRDQLQTTNLSAREQAVALEELMRTLGLHALELSGAERAEKFDEAIAEADRFRKTHPAHPFEASIVLQAALTSLARGEVIVVEGAMSSRLPAQQQAALAALRQAETEIEALAAKLTIDIPQRRRVEPKPDEPTADELFILASHLGYHQARARLLRAEMYEPTSNDRRALLLSAAETLVAVSTKLTKEDPVRNEVALELIRAWRQLGEVAQASELATKLDQEGMPRDVRLDARAEALRLLFLGKDAVLPDPTAIERTLDGSSSAELDLAILELMLVRAKQLPASSAEQKEIAGEAAEWTSTIVSNHGAYWGRRADNLLLAALPKASSGASELLARSADRLYLQGSLEDARQAYDEAAASAKLAGDLTSAFSLAFKSAMIDEQQKRYPAAAQKFVALATSDPASAEASTAHLRGLWNLAQAARSSAEVLAEYTRELDEHLRLWPTAASAQQAAIWRMRLAATSAELAPAIRASALVPRDSDKAEEATQLLIACARAAVIKASADDRMQVAKESVAAFELRLLGAMRKLPAMWSSGDRELVLAAAELLITYTAQQALAESMLAASARGIPAPDDAWTASAARWQMVAMASDPARADDAEELVKRLPVDDLSLTALLDTLETFPAGGKQHQQQLASVRLAIVEHWRRSATSLNSASQLTLSRHEASALASLGKWEEALVAFEKLAKSHPQDARVQEALAELLLDSTDRTSLERALAQWRLVASKSRPRTERWFRAKHRVATAQLRLGDRAGAKALASFLLASPPGLDGTAWKLPFEQIVSESSR</sequence>